<feature type="compositionally biased region" description="Polar residues" evidence="2">
    <location>
        <begin position="1037"/>
        <end position="1050"/>
    </location>
</feature>
<feature type="compositionally biased region" description="Basic residues" evidence="2">
    <location>
        <begin position="1224"/>
        <end position="1242"/>
    </location>
</feature>
<feature type="compositionally biased region" description="Basic residues" evidence="2">
    <location>
        <begin position="248"/>
        <end position="277"/>
    </location>
</feature>
<feature type="region of interest" description="Disordered" evidence="2">
    <location>
        <begin position="982"/>
        <end position="1091"/>
    </location>
</feature>
<dbReference type="Pfam" id="PF08393">
    <property type="entry name" value="DHC_N2"/>
    <property type="match status" value="1"/>
</dbReference>
<dbReference type="InterPro" id="IPR043157">
    <property type="entry name" value="Dynein_AAA1S"/>
</dbReference>
<feature type="compositionally biased region" description="Acidic residues" evidence="2">
    <location>
        <begin position="2484"/>
        <end position="2498"/>
    </location>
</feature>
<name>A0ABQ5KVC2_9EUKA</name>
<feature type="compositionally biased region" description="Basic and acidic residues" evidence="2">
    <location>
        <begin position="983"/>
        <end position="998"/>
    </location>
</feature>
<feature type="compositionally biased region" description="Basic and acidic residues" evidence="2">
    <location>
        <begin position="2240"/>
        <end position="2249"/>
    </location>
</feature>
<feature type="compositionally biased region" description="Acidic residues" evidence="2">
    <location>
        <begin position="350"/>
        <end position="361"/>
    </location>
</feature>
<dbReference type="Gene3D" id="1.20.58.1120">
    <property type="match status" value="1"/>
</dbReference>
<dbReference type="InterPro" id="IPR025662">
    <property type="entry name" value="Sigma_54_int_dom_ATP-bd_1"/>
</dbReference>
<dbReference type="SUPFAM" id="SSF52540">
    <property type="entry name" value="P-loop containing nucleoside triphosphate hydrolases"/>
    <property type="match status" value="3"/>
</dbReference>
<feature type="compositionally biased region" description="Low complexity" evidence="2">
    <location>
        <begin position="2099"/>
        <end position="2124"/>
    </location>
</feature>
<dbReference type="InterPro" id="IPR027417">
    <property type="entry name" value="P-loop_NTPase"/>
</dbReference>
<dbReference type="Gene3D" id="1.10.472.130">
    <property type="match status" value="1"/>
</dbReference>
<feature type="compositionally biased region" description="Basic and acidic residues" evidence="2">
    <location>
        <begin position="2258"/>
        <end position="2273"/>
    </location>
</feature>
<feature type="compositionally biased region" description="Basic and acidic residues" evidence="2">
    <location>
        <begin position="338"/>
        <end position="349"/>
    </location>
</feature>
<dbReference type="InterPro" id="IPR042222">
    <property type="entry name" value="Dynein_2_N"/>
</dbReference>
<dbReference type="Pfam" id="PF12774">
    <property type="entry name" value="AAA_6"/>
    <property type="match status" value="1"/>
</dbReference>
<feature type="region of interest" description="Disordered" evidence="2">
    <location>
        <begin position="3840"/>
        <end position="3877"/>
    </location>
</feature>
<dbReference type="EMBL" id="BQXS01011104">
    <property type="protein sequence ID" value="GKT35961.1"/>
    <property type="molecule type" value="Genomic_DNA"/>
</dbReference>
<feature type="region of interest" description="Disordered" evidence="2">
    <location>
        <begin position="1118"/>
        <end position="1149"/>
    </location>
</feature>
<feature type="compositionally biased region" description="Low complexity" evidence="2">
    <location>
        <begin position="1279"/>
        <end position="1299"/>
    </location>
</feature>
<protein>
    <submittedName>
        <fullName evidence="4">Dynein heavy chain</fullName>
    </submittedName>
</protein>
<dbReference type="Proteomes" id="UP001057375">
    <property type="component" value="Unassembled WGS sequence"/>
</dbReference>
<dbReference type="Pfam" id="PF12775">
    <property type="entry name" value="AAA_7"/>
    <property type="match status" value="1"/>
</dbReference>
<keyword evidence="1" id="KW-0175">Coiled coil</keyword>
<evidence type="ECO:0000313" key="5">
    <source>
        <dbReference type="Proteomes" id="UP001057375"/>
    </source>
</evidence>
<feature type="region of interest" description="Disordered" evidence="2">
    <location>
        <begin position="307"/>
        <end position="378"/>
    </location>
</feature>
<dbReference type="Gene3D" id="3.20.180.20">
    <property type="entry name" value="Dynein heavy chain, N-terminal domain 2"/>
    <property type="match status" value="1"/>
</dbReference>
<gene>
    <name evidence="4" type="ORF">ADUPG1_009013</name>
</gene>
<dbReference type="Pfam" id="PF17852">
    <property type="entry name" value="Dynein_AAA_lid"/>
    <property type="match status" value="1"/>
</dbReference>
<dbReference type="PROSITE" id="PS00675">
    <property type="entry name" value="SIGMA54_INTERACT_1"/>
    <property type="match status" value="1"/>
</dbReference>
<feature type="region of interest" description="Disordered" evidence="2">
    <location>
        <begin position="2468"/>
        <end position="2509"/>
    </location>
</feature>
<sequence>LALQHLLETQACVCVSHEGYVLEHSERILPIIEKDVDNIFGRSVKYVMLDENKEETGLVDVAGFYITNFGRAVLAFPGNLSGAHLSYMCACLGSPTLGCVIGACDDTTWLVNTHDYYEIPEKGFSLANSLFKSYSSEKFEALTSYNAARYVESSIHASYGRSILSKGMLSDIFVGLSVVQLAQTNRLTYATCDALSLSFINCTTFVERVCRVANSMCQMLPSMTVALYPLLALNRRLRARAEGVNSHRYQRGRGRGRSSSRYHSRVYHPQSRGRKRHADLEPQSIQNEIAATPKNVYLGHGVNISLISNHTPPSVPPRVKKEEEDIDEQKDDIGWGDVEVKEEEHKKREEEEDEEEEEQSISDEREVEVPDSVSSSSQIILPLPSPEELLAILWVTMGYSRTLFTVRFSNSTVNTSCSPTSSINEYISEYWKSTFSFAPEYVPLAIPFTMPHRMASFPKIGRQNHRPIVNLFSRINQCLALGVDPKEGSINIKIEPACQVSMNKRLVYFSKNNSQILTDKQKAYDRAHPPPSSWDPTPVPTPLDEFGYIWYTSPDLSAVLTTRVKRPEKIFSSMFPGMCMMPPGISGFVNALHSIQGRAGDMDGLKLGSSEDIGIPPKVRKMYQDLLDSSSTDIDGDELKRKQKIITAQYLLSKPVLSMRTDSYKLHAIREAKGDSVTISNSVLQHSFNTNSIRKEEWNSVMNGDEFHVAICASLCCDDYFPQWFTMLPTHAPTLASILTMSRGTNMMDGLWVCELPEELKQKCLEVRADTMTVFSTMFDPDVEFNSKNVVEMRHRIAHIIEEASAETIEMTEEEILERRKTERTQFIESASRKTRFGNIDELDRIHEAKMEKLREEEKKKEEWKSDNYYVTSEETRQSHDLEQKEAHLKHITSVQLDKAIATARRLVNAGKSCPGPPRLPAGVTNEQLHRWGLYEKYEFLQYPKKVPAMLLSGKILPWEKEIKVKQMTSWDEGAPVTVHTYSAKDDWKPLRNDKPEPSKAQPTTRPQPPRQEKSSFVPPPPVYSPPRPERPSSASKFSDTAPGSYQSTVPRDALPWTPSTTPRSSAQGWSPVTTSVSPPTLGSRTPSSVMSADQFAAQAFTKKSSRKNKVSKYALDRVRVDDIFSSGPGSSRPSAIASPSSTPSSVMSADQFAAQAFTKKSSLAKKVNKGRLMSTNMSDIFGGKSTNAPAHRSVSAGIHRPIPSRPTPSFMGRSRASPPRPSKSIKGRGRGGGRGRGRGRGRGVSISDVFSGSFKPNPPPLVRRDPYDRRPAPPSRPPASSGSSSVSSSSRWAEPVSPATSSVRYVSPAPKVVPFQSLREEEARRSYKPPASVTSSASSSTTSSVMSADAFAAQAFDKKSSKKKQVSKIALATTFTDDIFGGSPSKKPTPSRIRHSPHPSSGPTPVPGSLNLDDFRRKRAALSKLKSAQHALKAGIGVLPPAKPKEEMGKKTTPQYLKINAPNLIPDAPLLPLDFYKSEDSSKEEALKLREKMEADIRHTIFLNEIIWKMTVTDQPKPDLSQLRYQMILKQQQQRKRSYFTSDKLWELQVRVGDIFKVGGEAAKRLFPPSPDTIDNILTQVSKDVNAGTVFLLEPLLDEVRTLHTRCVVESAMNTRRIEDPEYEASLAYLRLPSPPSLTLKPTILGVALPWPLPSQPTGEDLIAQETALAKKIADAEEKARAEGRELSVEKRDDLMRPPEVKLILEHSIHMDSIRKALFSRFFPATRAGKTILGVVMKEIQQGISQKGLLYVDISTFSPTHAPHQYIYFMQNRVRILSGIKQGVRKEKEKHEKEEQERLKREALAEAGSNPAISKIPPLTALKANEEAMIDERLLEVEEDVEVAEGPTITGNVVIIPAVGRMALPVDPQEFVKAQHRHYLGSRFLLAEKWHDKLISTVQFSFEECGVNLYHPGATVHWEGSGEDMENDVETSDLKEIETAASSSAFSPGNSSMMDRYDPMNNRKVGRLVFDDAKGAFGASFPSTDGSSTSNSNRKVKHPPSTCVSCHVNGFRDGIMYQPFTLDRIVELCVLCDRMISRAIHTTIRESVEQLLAFLESYNVYDPGDGVKIVKDWICGTFEGNVVSARLLEVAGNAADSSESLSARGRSSPSGRSSRTGGRTSRTGRGKFATAENVLVRHVAEEEKMDNITLVPFSVLPAIIGVTDNDGYVTSGEYFAFHPITFPDSAVPHRQVDASGAGSASSTPSTPLFIIKVSCIDEETLWKECGKAGMKHKKELFGMKKKEKEVKKERKRRGSRLRMDAIRLDGLEDGSLKRNNKRAADQEEEEEPQHEWNSEPFPQPELQMSPSHDFISRNLHTHISDLEVLPSSIIQLSLRVLSLAHSFKDIAASLPQSSLYLPPLNHVTSPWLSDAHKRLEFALGKGFAHATAVLLAYNNVIDSLSLNESCRTLACSVTGRNIDVSVGGIGCGSIDIEEEVESESTRIRCDLARTFEQLWCLGKDMSEDEVIKKRKKKEEKAHSSSDSDYDEEEEEEEEEEDKYSKQRKQKTNENAEELLSPLEILENTRLPDIYAVRLELFRLRRLLSIVPRIIADSKSLGMIYLDLENVESMMASVIEFRIHLLCESIESRANARLDHLLTEWKEIEGKIAVNPQSPEEHAVLKKYVDSIPDLSKSLLHRERAVSQYFEALEEAHKMANGDTHSKYLKVMIMPKKILESLSNLTVRLSDRRLEFENELDIAQENFLEELDVVSEDINQLLQCGDYSQVQQVYPAVQAITESLDNLKQQSKLFNSREALFSRPQSQWPALDGLFKRFEPFKTLWTIAAEYAKQCPTWIDGSFSEIDAQYVQTNVTDWIRSLFKLSKTLGRERSMYSKSLDVIEDLRGQLEDFKMNLPLISALRNPGLRTRHWDKISDVIGSDLRPSPDLTLRQLLELGLTEENKLSEINAVSVQSTKEHTLEKSLDKMSVEWRPVEFDVVPYRESGTYILRATDDVLQLLDDHLVVVQDIRGSPYVKPFESRVRDFETRLLKLQDILDVWLMCQQQWMYLEPIFASDDIRKQMPSESHTFSDVDHSWRIIMSDIHKSPNVMSVASRDEFLGKLQNMNEKLESVQKCLNDYLESKCMAFPRFFFLSADDLLQILSQTRDPRAVNPHLPKSFEGINKLTFDGDIKSVHDVDKLRISQMISKEGEVVEFLEPIVPKGDSEQWLSMVEKGMKAAVKDLIITSLKELAPVLATSPNGDPYNGAPVTVDNAVGRERWVLKWHGQVVLAVNQIIWTQEVESALAEGVRGLKQCRATMTSRLNRLVELVRGRLTSLNRRTLSAILTLDVHNRDVVTTLIDKQVRGRDNFVWTSQLRYYWHEGDVRVRQVQADLLYQYEYLGNSARLVITPLTDRCYMTLTGALSLHLGGAPAGPAGTGKTETVKDLAKGLAIYCMVFNCSDGLDYKAMAKFFKGLAMSGSWSCFDEFNRLHIEVLSVVAQQILTIQRALAENAERFIFEGSDISLNSMFATFITMNPGYAGRTELPDNLSALFRPCAMVVPDYAMIAEIMLFGNGFSEARDLARKITTTLKLSSEQLSSQDHYDYGMRAVKSILVAAGALKRAEPNTPEDQLVLRALLDVNLPKFLSQDVPLFDNIISDLFPRTERQKIDYGLFLSAVEEYCLTKNIQTTPEFLVKVQQLLETLRVRHGLMLVGRTMSGKSTVIDVVQHALEITGKKMKELGEKEDVDVPIFKKTIIQKMNPKAVTLGQLYGNFDIVSNEWHEGILAAIVRKSAVDMSGKRYFVIFDGPVDADWIENMNTCLDDNKKLCLSSGETIGLSPFMSIVFETQDLSEASPATVSRCGMVYMEPEDLGFMPIVHSWLTNIPDWLKENTDELDETAKPSFGAEMSSRGATPARASRKSARGSSRGATAEPVEKEPVKITRYSKENGTAVQRRLCHLCEWILDPIVTFVCDHLHTLVPVSESWLVSSFLKLMSSMFAKFAPLSEEEKTEYKKQRQIGGESGAQTWLNRRSKLLPPAFQSKEMLKMVDSIFMFSLIWSVCAVCSSNEEREIVSSLVRYLIASEAELKKPDKKREALKKHYTAVMKFAPKYEALGNFPEEDKQAGGRKSIRPPAGEVIIDYGEFVDVIMGADNNMKSMSLSFAFPHKDLVFDYNYNCKSKEWIYWGNDLSVPNNPSNFKIDEGEEYQDVLVPTIDTCRFGAVLKTLVSNGQNVLVTGETGTGKTVVIQELLLNGMDQDKYLYIPLNFSAQTSANRTQDILDSSLDRRRRGVYGPPLGKIAVVFVDDLNMPAREKYGAQPPIELLRQFVDHGGWYDRKSLHFMNIVDTQLVTAMGPPGGGRNPVTPRFLRHFNMITFPEMDNESLQHVFGTILTHWIDTKMTKAPGEVSTAFTQVVKSTVDVFNTIRRELLPTP</sequence>
<dbReference type="InterPro" id="IPR035699">
    <property type="entry name" value="AAA_6"/>
</dbReference>
<dbReference type="Gene3D" id="1.10.287.2620">
    <property type="match status" value="1"/>
</dbReference>
<feature type="domain" description="AAA+ ATPase" evidence="3">
    <location>
        <begin position="3364"/>
        <end position="3503"/>
    </location>
</feature>
<accession>A0ABQ5KVC2</accession>
<organism evidence="4 5">
    <name type="scientific">Aduncisulcus paluster</name>
    <dbReference type="NCBI Taxonomy" id="2918883"/>
    <lineage>
        <taxon>Eukaryota</taxon>
        <taxon>Metamonada</taxon>
        <taxon>Carpediemonas-like organisms</taxon>
        <taxon>Aduncisulcus</taxon>
    </lineage>
</organism>
<dbReference type="InterPro" id="IPR013602">
    <property type="entry name" value="Dynein_heavy_linker"/>
</dbReference>
<feature type="compositionally biased region" description="Pro residues" evidence="2">
    <location>
        <begin position="1018"/>
        <end position="1027"/>
    </location>
</feature>
<dbReference type="Gene3D" id="1.10.8.710">
    <property type="match status" value="1"/>
</dbReference>
<evidence type="ECO:0000256" key="2">
    <source>
        <dbReference type="SAM" id="MobiDB-lite"/>
    </source>
</evidence>
<dbReference type="InterPro" id="IPR003593">
    <property type="entry name" value="AAA+_ATPase"/>
</dbReference>
<evidence type="ECO:0000313" key="4">
    <source>
        <dbReference type="EMBL" id="GKT35961.1"/>
    </source>
</evidence>
<evidence type="ECO:0000256" key="1">
    <source>
        <dbReference type="SAM" id="Coils"/>
    </source>
</evidence>
<feature type="compositionally biased region" description="Polar residues" evidence="2">
    <location>
        <begin position="1179"/>
        <end position="1189"/>
    </location>
</feature>
<feature type="region of interest" description="Disordered" evidence="2">
    <location>
        <begin position="2099"/>
        <end position="2125"/>
    </location>
</feature>
<dbReference type="Gene3D" id="3.40.50.300">
    <property type="entry name" value="P-loop containing nucleotide triphosphate hydrolases"/>
    <property type="match status" value="3"/>
</dbReference>
<feature type="region of interest" description="Disordered" evidence="2">
    <location>
        <begin position="1378"/>
        <end position="1413"/>
    </location>
</feature>
<dbReference type="InterPro" id="IPR042228">
    <property type="entry name" value="Dynein_linker_3"/>
</dbReference>
<proteinExistence type="predicted"/>
<feature type="coiled-coil region" evidence="1">
    <location>
        <begin position="840"/>
        <end position="867"/>
    </location>
</feature>
<feature type="region of interest" description="Disordered" evidence="2">
    <location>
        <begin position="244"/>
        <end position="279"/>
    </location>
</feature>
<feature type="domain" description="AAA+ ATPase" evidence="3">
    <location>
        <begin position="4169"/>
        <end position="4317"/>
    </location>
</feature>
<feature type="non-terminal residue" evidence="4">
    <location>
        <position position="1"/>
    </location>
</feature>
<feature type="region of interest" description="Disordered" evidence="2">
    <location>
        <begin position="1179"/>
        <end position="1346"/>
    </location>
</feature>
<evidence type="ECO:0000259" key="3">
    <source>
        <dbReference type="SMART" id="SM00382"/>
    </source>
</evidence>
<feature type="compositionally biased region" description="Polar residues" evidence="2">
    <location>
        <begin position="1058"/>
        <end position="1091"/>
    </location>
</feature>
<keyword evidence="5" id="KW-1185">Reference proteome</keyword>
<dbReference type="PANTHER" id="PTHR45703:SF1">
    <property type="entry name" value="DYNEINS HEAVY CHAIN"/>
    <property type="match status" value="1"/>
</dbReference>
<feature type="non-terminal residue" evidence="4">
    <location>
        <position position="4373"/>
    </location>
</feature>
<dbReference type="SMART" id="SM00382">
    <property type="entry name" value="AAA"/>
    <property type="match status" value="2"/>
</dbReference>
<dbReference type="Gene3D" id="1.20.140.100">
    <property type="entry name" value="Dynein heavy chain, N-terminal domain 2"/>
    <property type="match status" value="1"/>
</dbReference>
<dbReference type="Gene3D" id="1.20.920.30">
    <property type="match status" value="1"/>
</dbReference>
<reference evidence="4" key="1">
    <citation type="submission" date="2022-03" db="EMBL/GenBank/DDBJ databases">
        <title>Draft genome sequence of Aduncisulcus paluster, a free-living microaerophilic Fornicata.</title>
        <authorList>
            <person name="Yuyama I."/>
            <person name="Kume K."/>
            <person name="Tamura T."/>
            <person name="Inagaki Y."/>
            <person name="Hashimoto T."/>
        </authorList>
    </citation>
    <scope>NUCLEOTIDE SEQUENCE</scope>
    <source>
        <strain evidence="4">NY0171</strain>
    </source>
</reference>
<dbReference type="InterPro" id="IPR041466">
    <property type="entry name" value="Dynein_AAA5_ext"/>
</dbReference>
<dbReference type="PANTHER" id="PTHR45703">
    <property type="entry name" value="DYNEIN HEAVY CHAIN"/>
    <property type="match status" value="1"/>
</dbReference>
<feature type="compositionally biased region" description="Low complexity" evidence="2">
    <location>
        <begin position="1332"/>
        <end position="1346"/>
    </location>
</feature>
<feature type="region of interest" description="Disordered" evidence="2">
    <location>
        <begin position="2240"/>
        <end position="2307"/>
    </location>
</feature>
<feature type="compositionally biased region" description="Basic and acidic residues" evidence="2">
    <location>
        <begin position="1263"/>
        <end position="1272"/>
    </location>
</feature>
<dbReference type="InterPro" id="IPR026983">
    <property type="entry name" value="DHC"/>
</dbReference>
<feature type="compositionally biased region" description="Low complexity" evidence="2">
    <location>
        <begin position="1126"/>
        <end position="1149"/>
    </location>
</feature>
<comment type="caution">
    <text evidence="4">The sequence shown here is derived from an EMBL/GenBank/DDBJ whole genome shotgun (WGS) entry which is preliminary data.</text>
</comment>